<dbReference type="InterPro" id="IPR029058">
    <property type="entry name" value="AB_hydrolase_fold"/>
</dbReference>
<evidence type="ECO:0000313" key="1">
    <source>
        <dbReference type="EMBL" id="GAA5511953.1"/>
    </source>
</evidence>
<dbReference type="SUPFAM" id="SSF53474">
    <property type="entry name" value="alpha/beta-Hydrolases"/>
    <property type="match status" value="1"/>
</dbReference>
<proteinExistence type="predicted"/>
<accession>A0ABP9W607</accession>
<evidence type="ECO:0008006" key="3">
    <source>
        <dbReference type="Google" id="ProtNLM"/>
    </source>
</evidence>
<gene>
    <name evidence="1" type="ORF">Dcar01_00667</name>
</gene>
<sequence>MPSQRAELDVRGYRNEPLEYRYRRQADKPAGLGLLLPGMGYGLAHPGLRYSALLLDELGFDTFGLETRYNSETFKNASDEEALAWLGADVAGALAAARAARDSSRLCIVAKSLGTLGLHLLLSGEPLPPQTSLVWLTPLLQYPEVRESIRQQASHSLVVIGTADPHYRKDWLDELAAAGATLLVLEGADHVFENTGDALASVGNLEQIVGGMKAFLQAHPGL</sequence>
<comment type="caution">
    <text evidence="1">The sequence shown here is derived from an EMBL/GenBank/DDBJ whole genome shotgun (WGS) entry which is preliminary data.</text>
</comment>
<organism evidence="1 2">
    <name type="scientific">Deinococcus carri</name>
    <dbReference type="NCBI Taxonomy" id="1211323"/>
    <lineage>
        <taxon>Bacteria</taxon>
        <taxon>Thermotogati</taxon>
        <taxon>Deinococcota</taxon>
        <taxon>Deinococci</taxon>
        <taxon>Deinococcales</taxon>
        <taxon>Deinococcaceae</taxon>
        <taxon>Deinococcus</taxon>
    </lineage>
</organism>
<dbReference type="Gene3D" id="3.40.50.1820">
    <property type="entry name" value="alpha/beta hydrolase"/>
    <property type="match status" value="1"/>
</dbReference>
<protein>
    <recommendedName>
        <fullName evidence="3">Alpha/beta hydrolase</fullName>
    </recommendedName>
</protein>
<evidence type="ECO:0000313" key="2">
    <source>
        <dbReference type="Proteomes" id="UP001401887"/>
    </source>
</evidence>
<keyword evidence="2" id="KW-1185">Reference proteome</keyword>
<dbReference type="Proteomes" id="UP001401887">
    <property type="component" value="Unassembled WGS sequence"/>
</dbReference>
<dbReference type="RefSeq" id="WP_345460840.1">
    <property type="nucleotide sequence ID" value="NZ_BAABRP010000001.1"/>
</dbReference>
<dbReference type="EMBL" id="BAABRP010000001">
    <property type="protein sequence ID" value="GAA5511953.1"/>
    <property type="molecule type" value="Genomic_DNA"/>
</dbReference>
<name>A0ABP9W607_9DEIO</name>
<reference evidence="1 2" key="1">
    <citation type="submission" date="2024-02" db="EMBL/GenBank/DDBJ databases">
        <title>Deinococcus carri NBRC 110142.</title>
        <authorList>
            <person name="Ichikawa N."/>
            <person name="Katano-Makiyama Y."/>
            <person name="Hidaka K."/>
        </authorList>
    </citation>
    <scope>NUCLEOTIDE SEQUENCE [LARGE SCALE GENOMIC DNA]</scope>
    <source>
        <strain evidence="1 2">NBRC 110142</strain>
    </source>
</reference>